<accession>A0A915K3M8</accession>
<reference evidence="2" key="1">
    <citation type="submission" date="2022-11" db="UniProtKB">
        <authorList>
            <consortium name="WormBaseParasite"/>
        </authorList>
    </citation>
    <scope>IDENTIFICATION</scope>
</reference>
<dbReference type="WBParaSite" id="nRc.2.0.1.t32926-RA">
    <property type="protein sequence ID" value="nRc.2.0.1.t32926-RA"/>
    <property type="gene ID" value="nRc.2.0.1.g32926"/>
</dbReference>
<sequence>MLFRKSKFL</sequence>
<keyword evidence="1" id="KW-1185">Reference proteome</keyword>
<evidence type="ECO:0000313" key="2">
    <source>
        <dbReference type="WBParaSite" id="nRc.2.0.1.t32926-RA"/>
    </source>
</evidence>
<protein>
    <submittedName>
        <fullName evidence="2">Uncharacterized protein</fullName>
    </submittedName>
</protein>
<organism evidence="1 2">
    <name type="scientific">Romanomermis culicivorax</name>
    <name type="common">Nematode worm</name>
    <dbReference type="NCBI Taxonomy" id="13658"/>
    <lineage>
        <taxon>Eukaryota</taxon>
        <taxon>Metazoa</taxon>
        <taxon>Ecdysozoa</taxon>
        <taxon>Nematoda</taxon>
        <taxon>Enoplea</taxon>
        <taxon>Dorylaimia</taxon>
        <taxon>Mermithida</taxon>
        <taxon>Mermithoidea</taxon>
        <taxon>Mermithidae</taxon>
        <taxon>Romanomermis</taxon>
    </lineage>
</organism>
<dbReference type="Proteomes" id="UP000887565">
    <property type="component" value="Unplaced"/>
</dbReference>
<evidence type="ECO:0000313" key="1">
    <source>
        <dbReference type="Proteomes" id="UP000887565"/>
    </source>
</evidence>
<name>A0A915K3M8_ROMCU</name>
<proteinExistence type="predicted"/>